<reference evidence="4 5" key="1">
    <citation type="submission" date="2016-10" db="EMBL/GenBank/DDBJ databases">
        <authorList>
            <person name="de Groot N.N."/>
        </authorList>
    </citation>
    <scope>NUCLEOTIDE SEQUENCE [LARGE SCALE GENOMIC DNA]</scope>
    <source>
        <strain evidence="4 5">DSM 23042</strain>
    </source>
</reference>
<keyword evidence="5" id="KW-1185">Reference proteome</keyword>
<keyword evidence="2" id="KW-0472">Membrane</keyword>
<dbReference type="PANTHER" id="PTHR35893">
    <property type="entry name" value="INNER MEMBRANE PROTEIN-RELATED"/>
    <property type="match status" value="1"/>
</dbReference>
<evidence type="ECO:0000256" key="2">
    <source>
        <dbReference type="SAM" id="Phobius"/>
    </source>
</evidence>
<organism evidence="4 5">
    <name type="scientific">Tranquillimonas rosea</name>
    <dbReference type="NCBI Taxonomy" id="641238"/>
    <lineage>
        <taxon>Bacteria</taxon>
        <taxon>Pseudomonadati</taxon>
        <taxon>Pseudomonadota</taxon>
        <taxon>Alphaproteobacteria</taxon>
        <taxon>Rhodobacterales</taxon>
        <taxon>Roseobacteraceae</taxon>
        <taxon>Tranquillimonas</taxon>
    </lineage>
</organism>
<gene>
    <name evidence="4" type="ORF">SAMN04490244_10589</name>
</gene>
<evidence type="ECO:0000256" key="1">
    <source>
        <dbReference type="SAM" id="MobiDB-lite"/>
    </source>
</evidence>
<accession>A0A1H9U8K4</accession>
<evidence type="ECO:0000313" key="5">
    <source>
        <dbReference type="Proteomes" id="UP000198885"/>
    </source>
</evidence>
<feature type="region of interest" description="Disordered" evidence="1">
    <location>
        <begin position="1"/>
        <end position="29"/>
    </location>
</feature>
<sequence length="120" mass="13156">MARTEDTDTSVKHIPHEAKASKNVSQDDLKGQVEQLRSDIEALTGLLGRGAREQYDSARGAARDHARQARDTAGRQYDDALRVAEGYYTEAEQSIRRNPTMAVGIATGIGFLIGLIATRR</sequence>
<dbReference type="AlphaFoldDB" id="A0A1H9U8K4"/>
<feature type="transmembrane region" description="Helical" evidence="2">
    <location>
        <begin position="101"/>
        <end position="118"/>
    </location>
</feature>
<protein>
    <submittedName>
        <fullName evidence="4">Membrane-anchored ribosome-binding protein, inhibits growth in stationary phase, ElaB/YqjD/DUF883 family</fullName>
    </submittedName>
</protein>
<feature type="region of interest" description="Disordered" evidence="1">
    <location>
        <begin position="54"/>
        <end position="74"/>
    </location>
</feature>
<dbReference type="STRING" id="641238.SAMN04490244_10589"/>
<feature type="domain" description="DUF883" evidence="3">
    <location>
        <begin position="27"/>
        <end position="79"/>
    </location>
</feature>
<dbReference type="RefSeq" id="WP_092692774.1">
    <property type="nucleotide sequence ID" value="NZ_FOGU01000005.1"/>
</dbReference>
<evidence type="ECO:0000259" key="3">
    <source>
        <dbReference type="Pfam" id="PF05957"/>
    </source>
</evidence>
<dbReference type="Pfam" id="PF05957">
    <property type="entry name" value="DUF883"/>
    <property type="match status" value="1"/>
</dbReference>
<name>A0A1H9U8K4_9RHOB</name>
<proteinExistence type="predicted"/>
<dbReference type="InterPro" id="IPR010279">
    <property type="entry name" value="YqjD/ElaB"/>
</dbReference>
<evidence type="ECO:0000313" key="4">
    <source>
        <dbReference type="EMBL" id="SES05433.1"/>
    </source>
</evidence>
<dbReference type="InterPro" id="IPR043604">
    <property type="entry name" value="DUF883_N"/>
</dbReference>
<keyword evidence="2" id="KW-1133">Transmembrane helix</keyword>
<dbReference type="PANTHER" id="PTHR35893:SF3">
    <property type="entry name" value="INNER MEMBRANE PROTEIN"/>
    <property type="match status" value="1"/>
</dbReference>
<dbReference type="Proteomes" id="UP000198885">
    <property type="component" value="Unassembled WGS sequence"/>
</dbReference>
<dbReference type="GO" id="GO:0043022">
    <property type="term" value="F:ribosome binding"/>
    <property type="evidence" value="ECO:0007669"/>
    <property type="project" value="InterPro"/>
</dbReference>
<dbReference type="EMBL" id="FOGU01000005">
    <property type="protein sequence ID" value="SES05433.1"/>
    <property type="molecule type" value="Genomic_DNA"/>
</dbReference>
<keyword evidence="2" id="KW-0812">Transmembrane</keyword>